<sequence length="916" mass="106348">MDIPEKYKQLWIYWDVHALILLSVSIQIILIFLGYLRKSFALRWMRMILWGNYLIADLLANFVLAQLCNAMDDSSSNAVIAFWAPFLILHLSGPDTITAYSMEDNELWARHLLGLGYGLIIAFYVLFRSLPNICLLPPTLLIFLVAIIKYLERSYSLYKSSVHGFRNSISSSYIKLSLEDLNPSNQAFYLYSACRPFFINLIPHLELYTKIRNLTKDMTTKEVWRAMSMVLGYVYDELYTKAVINHSIVGYGLRVLCSICIFLAFWLFLIVPKDDFAKFDVTITYILLVTSMCLDVTATIMLMFSDWMVFSLLSVKKFRNWSVFLANCIVRIKNVRDKRSYWSIKMPQLSLLNNCLNIFAQNGALHKRMMNWIVAKLRFAQETKLYPGWRTIINESYTLQTLQLAHANEEIMKIIASDIKKCLTVVRYDWVVPGYAQILKFNKLAGLFAIWQAIDWAIPIFVKLLDGMSLDQQVFIWHITTELCFHWNPKSLHPLCPHQRDMEEEESLSRVTKCLEMKTCKYLSNYMMYMVLMRPEMMSTMVSSSSVSFYHAFDDMVKFIHNYTMQNAKVEEVCRKIMITPIVWTDNNKSLFVIARALTDLMLKVKEDERWQVLTMTWAELIIQVAKNSRANMHMKHLNSGDELLTFVWLLNKLMETDDMKLTYDSQRAFIKDKTSAIAMVDSSFSNAIVAFWAPFLILHLGGSDTIIVYSIKDNGLWAHHLLVLGFGLIIAFYVIFRFLPNTCLVVPTLLIFLVAIIKNLECSYSLYKASVNGFRNSISSSYRKLSLEDLNPSNQAFYLYSACRPFFINLIPPLELYTKTRNLINDMTTEEVWRAMSMVLGYVYDELYTKAIINHSLVGYGRRVLCSICIFLTFWLWLKVPKDDFGKFNVTITYILLVNSMCHDVMAAIMLVFSN</sequence>
<dbReference type="AlphaFoldDB" id="A0AAV7HLM5"/>
<dbReference type="Pfam" id="PF13968">
    <property type="entry name" value="DUF4220"/>
    <property type="match status" value="2"/>
</dbReference>
<accession>A0AAV7HLM5</accession>
<name>A0AAV7HLM5_DENCH</name>
<feature type="transmembrane region" description="Helical" evidence="1">
    <location>
        <begin position="48"/>
        <end position="67"/>
    </location>
</feature>
<dbReference type="InterPro" id="IPR007658">
    <property type="entry name" value="DUF594"/>
</dbReference>
<protein>
    <recommendedName>
        <fullName evidence="2">DUF4220 domain-containing protein</fullName>
    </recommendedName>
</protein>
<feature type="transmembrane region" description="Helical" evidence="1">
    <location>
        <begin position="744"/>
        <end position="761"/>
    </location>
</feature>
<reference evidence="3 4" key="1">
    <citation type="journal article" date="2021" name="Hortic Res">
        <title>Chromosome-scale assembly of the Dendrobium chrysotoxum genome enhances the understanding of orchid evolution.</title>
        <authorList>
            <person name="Zhang Y."/>
            <person name="Zhang G.Q."/>
            <person name="Zhang D."/>
            <person name="Liu X.D."/>
            <person name="Xu X.Y."/>
            <person name="Sun W.H."/>
            <person name="Yu X."/>
            <person name="Zhu X."/>
            <person name="Wang Z.W."/>
            <person name="Zhao X."/>
            <person name="Zhong W.Y."/>
            <person name="Chen H."/>
            <person name="Yin W.L."/>
            <person name="Huang T."/>
            <person name="Niu S.C."/>
            <person name="Liu Z.J."/>
        </authorList>
    </citation>
    <scope>NUCLEOTIDE SEQUENCE [LARGE SCALE GENOMIC DNA]</scope>
    <source>
        <strain evidence="3">Lindl</strain>
    </source>
</reference>
<evidence type="ECO:0000313" key="4">
    <source>
        <dbReference type="Proteomes" id="UP000775213"/>
    </source>
</evidence>
<dbReference type="EMBL" id="JAGFBR010000002">
    <property type="protein sequence ID" value="KAH0469812.1"/>
    <property type="molecule type" value="Genomic_DNA"/>
</dbReference>
<feature type="transmembrane region" description="Helical" evidence="1">
    <location>
        <begin position="133"/>
        <end position="151"/>
    </location>
</feature>
<feature type="transmembrane region" description="Helical" evidence="1">
    <location>
        <begin position="283"/>
        <end position="310"/>
    </location>
</feature>
<feature type="transmembrane region" description="Helical" evidence="1">
    <location>
        <begin position="107"/>
        <end position="127"/>
    </location>
</feature>
<feature type="domain" description="DUF4220" evidence="2">
    <location>
        <begin position="50"/>
        <end position="353"/>
    </location>
</feature>
<evidence type="ECO:0000313" key="3">
    <source>
        <dbReference type="EMBL" id="KAH0469812.1"/>
    </source>
</evidence>
<keyword evidence="1" id="KW-0472">Membrane</keyword>
<organism evidence="3 4">
    <name type="scientific">Dendrobium chrysotoxum</name>
    <name type="common">Orchid</name>
    <dbReference type="NCBI Taxonomy" id="161865"/>
    <lineage>
        <taxon>Eukaryota</taxon>
        <taxon>Viridiplantae</taxon>
        <taxon>Streptophyta</taxon>
        <taxon>Embryophyta</taxon>
        <taxon>Tracheophyta</taxon>
        <taxon>Spermatophyta</taxon>
        <taxon>Magnoliopsida</taxon>
        <taxon>Liliopsida</taxon>
        <taxon>Asparagales</taxon>
        <taxon>Orchidaceae</taxon>
        <taxon>Epidendroideae</taxon>
        <taxon>Malaxideae</taxon>
        <taxon>Dendrobiinae</taxon>
        <taxon>Dendrobium</taxon>
    </lineage>
</organism>
<feature type="transmembrane region" description="Helical" evidence="1">
    <location>
        <begin position="891"/>
        <end position="914"/>
    </location>
</feature>
<feature type="transmembrane region" description="Helical" evidence="1">
    <location>
        <begin position="251"/>
        <end position="271"/>
    </location>
</feature>
<dbReference type="InterPro" id="IPR025315">
    <property type="entry name" value="DUF4220"/>
</dbReference>
<feature type="transmembrane region" description="Helical" evidence="1">
    <location>
        <begin position="12"/>
        <end position="36"/>
    </location>
</feature>
<feature type="transmembrane region" description="Helical" evidence="1">
    <location>
        <begin position="861"/>
        <end position="879"/>
    </location>
</feature>
<proteinExistence type="predicted"/>
<gene>
    <name evidence="3" type="ORF">IEQ34_001370</name>
</gene>
<dbReference type="Pfam" id="PF04578">
    <property type="entry name" value="DUF594"/>
    <property type="match status" value="1"/>
</dbReference>
<keyword evidence="4" id="KW-1185">Reference proteome</keyword>
<feature type="domain" description="DUF4220" evidence="2">
    <location>
        <begin position="686"/>
        <end position="916"/>
    </location>
</feature>
<evidence type="ECO:0000256" key="1">
    <source>
        <dbReference type="SAM" id="Phobius"/>
    </source>
</evidence>
<feature type="transmembrane region" description="Helical" evidence="1">
    <location>
        <begin position="718"/>
        <end position="737"/>
    </location>
</feature>
<keyword evidence="1" id="KW-1133">Transmembrane helix</keyword>
<keyword evidence="1" id="KW-0812">Transmembrane</keyword>
<dbReference type="PANTHER" id="PTHR31325">
    <property type="entry name" value="OS01G0798800 PROTEIN-RELATED"/>
    <property type="match status" value="1"/>
</dbReference>
<comment type="caution">
    <text evidence="3">The sequence shown here is derived from an EMBL/GenBank/DDBJ whole genome shotgun (WGS) entry which is preliminary data.</text>
</comment>
<evidence type="ECO:0000259" key="2">
    <source>
        <dbReference type="Pfam" id="PF13968"/>
    </source>
</evidence>
<dbReference type="Proteomes" id="UP000775213">
    <property type="component" value="Unassembled WGS sequence"/>
</dbReference>